<sequence>MDRGVQEAGKTREKMLSHVGKARKAGRNGARLDHVPSNYNLLRVLLFPSHEDAHVRVGAREHYNPSEALCNTRRRPWERK</sequence>
<dbReference type="Proteomes" id="UP000324222">
    <property type="component" value="Unassembled WGS sequence"/>
</dbReference>
<evidence type="ECO:0000313" key="3">
    <source>
        <dbReference type="Proteomes" id="UP000324222"/>
    </source>
</evidence>
<name>A0A5B7DSD6_PORTR</name>
<evidence type="ECO:0000313" key="2">
    <source>
        <dbReference type="EMBL" id="MPC23836.1"/>
    </source>
</evidence>
<comment type="caution">
    <text evidence="2">The sequence shown here is derived from an EMBL/GenBank/DDBJ whole genome shotgun (WGS) entry which is preliminary data.</text>
</comment>
<accession>A0A5B7DSD6</accession>
<keyword evidence="3" id="KW-1185">Reference proteome</keyword>
<organism evidence="2 3">
    <name type="scientific">Portunus trituberculatus</name>
    <name type="common">Swimming crab</name>
    <name type="synonym">Neptunus trituberculatus</name>
    <dbReference type="NCBI Taxonomy" id="210409"/>
    <lineage>
        <taxon>Eukaryota</taxon>
        <taxon>Metazoa</taxon>
        <taxon>Ecdysozoa</taxon>
        <taxon>Arthropoda</taxon>
        <taxon>Crustacea</taxon>
        <taxon>Multicrustacea</taxon>
        <taxon>Malacostraca</taxon>
        <taxon>Eumalacostraca</taxon>
        <taxon>Eucarida</taxon>
        <taxon>Decapoda</taxon>
        <taxon>Pleocyemata</taxon>
        <taxon>Brachyura</taxon>
        <taxon>Eubrachyura</taxon>
        <taxon>Portunoidea</taxon>
        <taxon>Portunidae</taxon>
        <taxon>Portuninae</taxon>
        <taxon>Portunus</taxon>
    </lineage>
</organism>
<dbReference type="EMBL" id="VSRR010001258">
    <property type="protein sequence ID" value="MPC23836.1"/>
    <property type="molecule type" value="Genomic_DNA"/>
</dbReference>
<proteinExistence type="predicted"/>
<evidence type="ECO:0000256" key="1">
    <source>
        <dbReference type="SAM" id="MobiDB-lite"/>
    </source>
</evidence>
<reference evidence="2 3" key="1">
    <citation type="submission" date="2019-05" db="EMBL/GenBank/DDBJ databases">
        <title>Another draft genome of Portunus trituberculatus and its Hox gene families provides insights of decapod evolution.</title>
        <authorList>
            <person name="Jeong J.-H."/>
            <person name="Song I."/>
            <person name="Kim S."/>
            <person name="Choi T."/>
            <person name="Kim D."/>
            <person name="Ryu S."/>
            <person name="Kim W."/>
        </authorList>
    </citation>
    <scope>NUCLEOTIDE SEQUENCE [LARGE SCALE GENOMIC DNA]</scope>
    <source>
        <tissue evidence="2">Muscle</tissue>
    </source>
</reference>
<dbReference type="AlphaFoldDB" id="A0A5B7DSD6"/>
<feature type="region of interest" description="Disordered" evidence="1">
    <location>
        <begin position="1"/>
        <end position="33"/>
    </location>
</feature>
<gene>
    <name evidence="2" type="ORF">E2C01_016903</name>
</gene>
<feature type="compositionally biased region" description="Basic and acidic residues" evidence="1">
    <location>
        <begin position="1"/>
        <end position="16"/>
    </location>
</feature>
<protein>
    <submittedName>
        <fullName evidence="2">Uncharacterized protein</fullName>
    </submittedName>
</protein>